<protein>
    <submittedName>
        <fullName evidence="1">Uncharacterized protein</fullName>
    </submittedName>
</protein>
<dbReference type="EMBL" id="JACHGI010000002">
    <property type="protein sequence ID" value="MBB6465597.1"/>
    <property type="molecule type" value="Genomic_DNA"/>
</dbReference>
<dbReference type="AlphaFoldDB" id="A0A8E1WDT4"/>
<name>A0A8E1WDT4_9HYPH</name>
<proteinExistence type="predicted"/>
<evidence type="ECO:0000313" key="2">
    <source>
        <dbReference type="Proteomes" id="UP000532373"/>
    </source>
</evidence>
<sequence length="165" mass="15994">MFAGAFMPPIFSVRPDIALVDQAVDTTARAGSYTFSGLTFGDEFASTFATGASRTRTMVAMVHLVAGGNGTLNQTSCTIGGAAAGGGDNGDSGTSPTGGAGAGVWAAKPSGTSGSLTVNFTSGTASACAVYLYAVADLTSAIPFASSVGPGGAGALQAIQPTRPA</sequence>
<comment type="caution">
    <text evidence="1">The sequence shown here is derived from an EMBL/GenBank/DDBJ whole genome shotgun (WGS) entry which is preliminary data.</text>
</comment>
<gene>
    <name evidence="1" type="ORF">HNQ96_001455</name>
</gene>
<accession>A0A8E1WDT4</accession>
<evidence type="ECO:0000313" key="1">
    <source>
        <dbReference type="EMBL" id="MBB6465597.1"/>
    </source>
</evidence>
<dbReference type="Proteomes" id="UP000532373">
    <property type="component" value="Unassembled WGS sequence"/>
</dbReference>
<organism evidence="1 2">
    <name type="scientific">Aminobacter carboxidus</name>
    <dbReference type="NCBI Taxonomy" id="376165"/>
    <lineage>
        <taxon>Bacteria</taxon>
        <taxon>Pseudomonadati</taxon>
        <taxon>Pseudomonadota</taxon>
        <taxon>Alphaproteobacteria</taxon>
        <taxon>Hyphomicrobiales</taxon>
        <taxon>Phyllobacteriaceae</taxon>
        <taxon>Aminobacter</taxon>
    </lineage>
</organism>
<reference evidence="1 2" key="1">
    <citation type="submission" date="2020-08" db="EMBL/GenBank/DDBJ databases">
        <title>Genomic Encyclopedia of Type Strains, Phase IV (KMG-IV): sequencing the most valuable type-strain genomes for metagenomic binning, comparative biology and taxonomic classification.</title>
        <authorList>
            <person name="Goeker M."/>
        </authorList>
    </citation>
    <scope>NUCLEOTIDE SEQUENCE [LARGE SCALE GENOMIC DNA]</scope>
    <source>
        <strain evidence="1 2">DSM 17454</strain>
    </source>
</reference>